<evidence type="ECO:0000256" key="7">
    <source>
        <dbReference type="SAM" id="Phobius"/>
    </source>
</evidence>
<evidence type="ECO:0000256" key="2">
    <source>
        <dbReference type="ARBA" id="ARBA00022448"/>
    </source>
</evidence>
<dbReference type="PANTHER" id="PTHR48017">
    <property type="entry name" value="OS05G0424000 PROTEIN-RELATED"/>
    <property type="match status" value="1"/>
</dbReference>
<name>A0A816VZF9_BRANA</name>
<dbReference type="Proteomes" id="UP001295469">
    <property type="component" value="Chromosome A03"/>
</dbReference>
<keyword evidence="2" id="KW-0813">Transport</keyword>
<feature type="transmembrane region" description="Helical" evidence="7">
    <location>
        <begin position="189"/>
        <end position="214"/>
    </location>
</feature>
<accession>A0A816VZF9</accession>
<sequence length="329" mass="37166">MCISATAARAFKYVLQGILLSSEGEKLNSMSLMLYMFPIAVIALLPVTIVMKPNVMSVILSLARQHRYMWILLLVTKHTSRLILQDDEKLARQKEIEDWLPITSSRNAKWWYSAFHNVTAMVSAGVLGLPYGMSQLGCYSTIAWAASMSKGVREDVEYGYKEKSTVGMVFNFFSGLGDKPSKGPMWKGVIVAYIIVALSWLIATANIFVVIHVIGSYQIYAMPVFEMMETLLVKKLNFRPTTILRFCVRSFYVAATMFLGMTFPIFGGLLAFFGGFAFAPTTYFIRLKYGLSWWANWVCIAFGIFLMVLSPIGELRTIVIQAKEYQFYS</sequence>
<proteinExistence type="predicted"/>
<organism evidence="9">
    <name type="scientific">Brassica napus</name>
    <name type="common">Rape</name>
    <dbReference type="NCBI Taxonomy" id="3708"/>
    <lineage>
        <taxon>Eukaryota</taxon>
        <taxon>Viridiplantae</taxon>
        <taxon>Streptophyta</taxon>
        <taxon>Embryophyta</taxon>
        <taxon>Tracheophyta</taxon>
        <taxon>Spermatophyta</taxon>
        <taxon>Magnoliopsida</taxon>
        <taxon>eudicotyledons</taxon>
        <taxon>Gunneridae</taxon>
        <taxon>Pentapetalae</taxon>
        <taxon>rosids</taxon>
        <taxon>malvids</taxon>
        <taxon>Brassicales</taxon>
        <taxon>Brassicaceae</taxon>
        <taxon>Brassiceae</taxon>
        <taxon>Brassica</taxon>
    </lineage>
</organism>
<dbReference type="InterPro" id="IPR013057">
    <property type="entry name" value="AA_transpt_TM"/>
</dbReference>
<feature type="domain" description="Amino acid transporter transmembrane" evidence="8">
    <location>
        <begin position="107"/>
        <end position="142"/>
    </location>
</feature>
<feature type="transmembrane region" description="Helical" evidence="7">
    <location>
        <begin position="32"/>
        <end position="51"/>
    </location>
</feature>
<comment type="subcellular location">
    <subcellularLocation>
        <location evidence="1">Membrane</location>
    </subcellularLocation>
</comment>
<dbReference type="Pfam" id="PF01490">
    <property type="entry name" value="Aa_trans"/>
    <property type="match status" value="2"/>
</dbReference>
<feature type="transmembrane region" description="Helical" evidence="7">
    <location>
        <begin position="250"/>
        <end position="279"/>
    </location>
</feature>
<dbReference type="EMBL" id="HG994357">
    <property type="protein sequence ID" value="CAF2133975.1"/>
    <property type="molecule type" value="Genomic_DNA"/>
</dbReference>
<evidence type="ECO:0000256" key="5">
    <source>
        <dbReference type="ARBA" id="ARBA00022989"/>
    </source>
</evidence>
<evidence type="ECO:0000313" key="9">
    <source>
        <dbReference type="EMBL" id="CAF2133975.1"/>
    </source>
</evidence>
<keyword evidence="4" id="KW-0029">Amino-acid transport</keyword>
<feature type="domain" description="Amino acid transporter transmembrane" evidence="8">
    <location>
        <begin position="199"/>
        <end position="311"/>
    </location>
</feature>
<evidence type="ECO:0000259" key="8">
    <source>
        <dbReference type="Pfam" id="PF01490"/>
    </source>
</evidence>
<evidence type="ECO:0000256" key="1">
    <source>
        <dbReference type="ARBA" id="ARBA00004370"/>
    </source>
</evidence>
<evidence type="ECO:0000256" key="6">
    <source>
        <dbReference type="ARBA" id="ARBA00023136"/>
    </source>
</evidence>
<keyword evidence="5 7" id="KW-1133">Transmembrane helix</keyword>
<reference evidence="9" key="1">
    <citation type="submission" date="2021-01" db="EMBL/GenBank/DDBJ databases">
        <authorList>
            <consortium name="Genoscope - CEA"/>
            <person name="William W."/>
        </authorList>
    </citation>
    <scope>NUCLEOTIDE SEQUENCE</scope>
</reference>
<keyword evidence="6 7" id="KW-0472">Membrane</keyword>
<evidence type="ECO:0000256" key="4">
    <source>
        <dbReference type="ARBA" id="ARBA00022970"/>
    </source>
</evidence>
<evidence type="ECO:0000256" key="3">
    <source>
        <dbReference type="ARBA" id="ARBA00022692"/>
    </source>
</evidence>
<dbReference type="GO" id="GO:0016020">
    <property type="term" value="C:membrane"/>
    <property type="evidence" value="ECO:0007669"/>
    <property type="project" value="UniProtKB-SubCell"/>
</dbReference>
<keyword evidence="3 7" id="KW-0812">Transmembrane</keyword>
<dbReference type="GO" id="GO:0006865">
    <property type="term" value="P:amino acid transport"/>
    <property type="evidence" value="ECO:0007669"/>
    <property type="project" value="UniProtKB-KW"/>
</dbReference>
<dbReference type="AlphaFoldDB" id="A0A816VZF9"/>
<protein>
    <submittedName>
        <fullName evidence="9">(rape) hypothetical protein</fullName>
    </submittedName>
</protein>
<gene>
    <name evidence="9" type="ORF">DARMORV10_A03P67280.1</name>
</gene>
<feature type="transmembrane region" description="Helical" evidence="7">
    <location>
        <begin position="291"/>
        <end position="309"/>
    </location>
</feature>